<keyword evidence="3" id="KW-1185">Reference proteome</keyword>
<accession>A0ABS8V9R1</accession>
<evidence type="ECO:0000313" key="2">
    <source>
        <dbReference type="EMBL" id="MCD9642940.1"/>
    </source>
</evidence>
<gene>
    <name evidence="2" type="ORF">HAX54_030008</name>
</gene>
<protein>
    <submittedName>
        <fullName evidence="2">Uncharacterized protein</fullName>
    </submittedName>
</protein>
<comment type="caution">
    <text evidence="2">The sequence shown here is derived from an EMBL/GenBank/DDBJ whole genome shotgun (WGS) entry which is preliminary data.</text>
</comment>
<organism evidence="2 3">
    <name type="scientific">Datura stramonium</name>
    <name type="common">Jimsonweed</name>
    <name type="synonym">Common thornapple</name>
    <dbReference type="NCBI Taxonomy" id="4076"/>
    <lineage>
        <taxon>Eukaryota</taxon>
        <taxon>Viridiplantae</taxon>
        <taxon>Streptophyta</taxon>
        <taxon>Embryophyta</taxon>
        <taxon>Tracheophyta</taxon>
        <taxon>Spermatophyta</taxon>
        <taxon>Magnoliopsida</taxon>
        <taxon>eudicotyledons</taxon>
        <taxon>Gunneridae</taxon>
        <taxon>Pentapetalae</taxon>
        <taxon>asterids</taxon>
        <taxon>lamiids</taxon>
        <taxon>Solanales</taxon>
        <taxon>Solanaceae</taxon>
        <taxon>Solanoideae</taxon>
        <taxon>Datureae</taxon>
        <taxon>Datura</taxon>
    </lineage>
</organism>
<evidence type="ECO:0000256" key="1">
    <source>
        <dbReference type="SAM" id="MobiDB-lite"/>
    </source>
</evidence>
<sequence>MEGLLIPHAPAGNNLVFHLPIQKCNAPDVSGYHRQGLSLVGKSGISKCKGGKEEGLVEEKSLMISLTRQKPSAALQTSKRNNSGNELSIGKDLDSSRNKFSAGKKDNYSKDDDVPVHLGASPHALKLSRKSKSSAAYQPESPTAFCRGGRDARTDFL</sequence>
<feature type="compositionally biased region" description="Polar residues" evidence="1">
    <location>
        <begin position="68"/>
        <end position="86"/>
    </location>
</feature>
<dbReference type="EMBL" id="JACEIK010003746">
    <property type="protein sequence ID" value="MCD9642940.1"/>
    <property type="molecule type" value="Genomic_DNA"/>
</dbReference>
<dbReference type="Proteomes" id="UP000823775">
    <property type="component" value="Unassembled WGS sequence"/>
</dbReference>
<evidence type="ECO:0000313" key="3">
    <source>
        <dbReference type="Proteomes" id="UP000823775"/>
    </source>
</evidence>
<proteinExistence type="predicted"/>
<name>A0ABS8V9R1_DATST</name>
<feature type="region of interest" description="Disordered" evidence="1">
    <location>
        <begin position="68"/>
        <end position="157"/>
    </location>
</feature>
<reference evidence="2 3" key="1">
    <citation type="journal article" date="2021" name="BMC Genomics">
        <title>Datura genome reveals duplications of psychoactive alkaloid biosynthetic genes and high mutation rate following tissue culture.</title>
        <authorList>
            <person name="Rajewski A."/>
            <person name="Carter-House D."/>
            <person name="Stajich J."/>
            <person name="Litt A."/>
        </authorList>
    </citation>
    <scope>NUCLEOTIDE SEQUENCE [LARGE SCALE GENOMIC DNA]</scope>
    <source>
        <strain evidence="2">AR-01</strain>
    </source>
</reference>
<feature type="compositionally biased region" description="Basic and acidic residues" evidence="1">
    <location>
        <begin position="148"/>
        <end position="157"/>
    </location>
</feature>
<feature type="compositionally biased region" description="Basic and acidic residues" evidence="1">
    <location>
        <begin position="89"/>
        <end position="115"/>
    </location>
</feature>